<evidence type="ECO:0000313" key="18">
    <source>
        <dbReference type="Proteomes" id="UP000318141"/>
    </source>
</evidence>
<dbReference type="SUPFAM" id="SSF56601">
    <property type="entry name" value="beta-lactamase/transpeptidase-like"/>
    <property type="match status" value="1"/>
</dbReference>
<dbReference type="Pfam" id="PF06832">
    <property type="entry name" value="BiPBP_C"/>
    <property type="match status" value="1"/>
</dbReference>
<keyword evidence="4" id="KW-0121">Carboxypeptidase</keyword>
<evidence type="ECO:0000256" key="10">
    <source>
        <dbReference type="ARBA" id="ARBA00044770"/>
    </source>
</evidence>
<dbReference type="Pfam" id="PF00905">
    <property type="entry name" value="Transpeptidase"/>
    <property type="match status" value="1"/>
</dbReference>
<dbReference type="EMBL" id="VLJN01000006">
    <property type="protein sequence ID" value="TWG88095.1"/>
    <property type="molecule type" value="Genomic_DNA"/>
</dbReference>
<evidence type="ECO:0000256" key="9">
    <source>
        <dbReference type="ARBA" id="ARBA00023268"/>
    </source>
</evidence>
<evidence type="ECO:0000256" key="6">
    <source>
        <dbReference type="ARBA" id="ARBA00022676"/>
    </source>
</evidence>
<evidence type="ECO:0000256" key="3">
    <source>
        <dbReference type="ARBA" id="ARBA00007739"/>
    </source>
</evidence>
<dbReference type="InterPro" id="IPR009647">
    <property type="entry name" value="PBP_C"/>
</dbReference>
<sequence>MSRMPPSRRRAWRCRACAAFAIVAMLATAPAAVHAEALPSFAQVRSQWRSADVVVRDRHGEPVGSIRTDFHARRGDWVTLAEVSPAVRTALVLSEDRRFHAHSGVDWQAVAAAAWANLWNTRTRGASTLTMQLAGLLDDSLRRGPQGRSATQKLGQAWRASRLEQRWSKSEILEAYLNLVPLRGELIGLSALSRALFGKLPSGLDAREAALAVALVRAPNAEPARVARRACQILREMSLPQRCEGLEGFTQLALARANEPFDAPDRPARHAQLAPHLSRLLVAREKALDARALPAEIVSTLDADVQRIALASLDRHLRELAGRHAEDGAVVVLDNASGDVLAYVGSSGALSAAAQVDHAAAPRQAGSTLKPFLYALALQERRLTAASLLDDRPVNLPTGGGLYIPRNYDGRYAGWVSMRTALAASLNVPAVRTLVMVSPHRFHRQLVALGLPLTEAGDYYGYSLALGSADVSLLTLANAYRALANGGRHAGVRMRMDEPPRKPVARIDAAAAYVIADVLSDRHARARTFGLDSPLTTRFWTAVKTGTSKDMRDNWCVGWSQRYTVGVWVGNAAGASMRDVSGVSGAAPVWHEVMEHLHRTRPSRPPARPPGVDRVPVRFEGVAEPAREEVFIAGTAQRVVRSVGGTAGTGPGAHGTATVASIASPADGTVFALDPDIPPAAQRVWLHARAADGATARQVAWRLDGKPLGRGGKLGWLPWPGRHRLELVDRGGAVIDSVSIEVRGADVRRARVGALHRSGIRGGDQGRDPVHPRPPATRG</sequence>
<feature type="domain" description="Glycosyl transferase family 51" evidence="15">
    <location>
        <begin position="65"/>
        <end position="237"/>
    </location>
</feature>
<dbReference type="AlphaFoldDB" id="A0A562BS27"/>
<feature type="signal peptide" evidence="13">
    <location>
        <begin position="1"/>
        <end position="35"/>
    </location>
</feature>
<evidence type="ECO:0000256" key="8">
    <source>
        <dbReference type="ARBA" id="ARBA00022801"/>
    </source>
</evidence>
<dbReference type="InterPro" id="IPR001264">
    <property type="entry name" value="Glyco_trans_51"/>
</dbReference>
<reference evidence="17 18" key="1">
    <citation type="submission" date="2019-07" db="EMBL/GenBank/DDBJ databases">
        <title>Genome sequencing of lignin-degrading bacterial isolates.</title>
        <authorList>
            <person name="Gladden J."/>
        </authorList>
    </citation>
    <scope>NUCLEOTIDE SEQUENCE [LARGE SCALE GENOMIC DNA]</scope>
    <source>
        <strain evidence="17 18">J11</strain>
    </source>
</reference>
<dbReference type="InterPro" id="IPR050396">
    <property type="entry name" value="Glycosyltr_51/Transpeptidase"/>
</dbReference>
<dbReference type="Gene3D" id="3.40.710.10">
    <property type="entry name" value="DD-peptidase/beta-lactamase superfamily"/>
    <property type="match status" value="1"/>
</dbReference>
<proteinExistence type="inferred from homology"/>
<feature type="region of interest" description="Disordered" evidence="12">
    <location>
        <begin position="756"/>
        <end position="779"/>
    </location>
</feature>
<dbReference type="PANTHER" id="PTHR32282:SF15">
    <property type="entry name" value="PENICILLIN-BINDING PROTEIN 1C"/>
    <property type="match status" value="1"/>
</dbReference>
<comment type="caution">
    <text evidence="17">The sequence shown here is derived from an EMBL/GenBank/DDBJ whole genome shotgun (WGS) entry which is preliminary data.</text>
</comment>
<dbReference type="GO" id="GO:0004180">
    <property type="term" value="F:carboxypeptidase activity"/>
    <property type="evidence" value="ECO:0007669"/>
    <property type="project" value="UniProtKB-KW"/>
</dbReference>
<evidence type="ECO:0000256" key="1">
    <source>
        <dbReference type="ARBA" id="ARBA00004752"/>
    </source>
</evidence>
<dbReference type="InterPro" id="IPR001460">
    <property type="entry name" value="PCN-bd_Tpept"/>
</dbReference>
<evidence type="ECO:0000256" key="11">
    <source>
        <dbReference type="ARBA" id="ARBA00049902"/>
    </source>
</evidence>
<name>A0A562BS27_9BURK</name>
<comment type="similarity">
    <text evidence="2">In the C-terminal section; belongs to the transpeptidase family.</text>
</comment>
<dbReference type="InterPro" id="IPR023346">
    <property type="entry name" value="Lysozyme-like_dom_sf"/>
</dbReference>
<gene>
    <name evidence="17" type="ORF">L602_001400000100</name>
</gene>
<dbReference type="GO" id="GO:0030288">
    <property type="term" value="C:outer membrane-bounded periplasmic space"/>
    <property type="evidence" value="ECO:0007669"/>
    <property type="project" value="TreeGrafter"/>
</dbReference>
<evidence type="ECO:0000313" key="17">
    <source>
        <dbReference type="EMBL" id="TWG88095.1"/>
    </source>
</evidence>
<dbReference type="Proteomes" id="UP000318141">
    <property type="component" value="Unassembled WGS sequence"/>
</dbReference>
<evidence type="ECO:0000259" key="15">
    <source>
        <dbReference type="Pfam" id="PF00912"/>
    </source>
</evidence>
<keyword evidence="5" id="KW-0645">Protease</keyword>
<keyword evidence="7" id="KW-0808">Transferase</keyword>
<dbReference type="Pfam" id="PF00912">
    <property type="entry name" value="Transgly"/>
    <property type="match status" value="1"/>
</dbReference>
<evidence type="ECO:0000256" key="7">
    <source>
        <dbReference type="ARBA" id="ARBA00022679"/>
    </source>
</evidence>
<accession>A0A562BS27</accession>
<evidence type="ECO:0000259" key="16">
    <source>
        <dbReference type="Pfam" id="PF06832"/>
    </source>
</evidence>
<feature type="domain" description="Penicillin-binding protein transpeptidase" evidence="14">
    <location>
        <begin position="328"/>
        <end position="579"/>
    </location>
</feature>
<dbReference type="SUPFAM" id="SSF53955">
    <property type="entry name" value="Lysozyme-like"/>
    <property type="match status" value="1"/>
</dbReference>
<evidence type="ECO:0000256" key="2">
    <source>
        <dbReference type="ARBA" id="ARBA00007090"/>
    </source>
</evidence>
<comment type="pathway">
    <text evidence="1">Cell wall biogenesis; peptidoglycan biosynthesis.</text>
</comment>
<dbReference type="GO" id="GO:0009252">
    <property type="term" value="P:peptidoglycan biosynthetic process"/>
    <property type="evidence" value="ECO:0007669"/>
    <property type="project" value="UniProtKB-UniPathway"/>
</dbReference>
<dbReference type="PANTHER" id="PTHR32282">
    <property type="entry name" value="BINDING PROTEIN TRANSPEPTIDASE, PUTATIVE-RELATED"/>
    <property type="match status" value="1"/>
</dbReference>
<feature type="chain" id="PRO_5021959860" description="peptidoglycan glycosyltransferase" evidence="13">
    <location>
        <begin position="36"/>
        <end position="779"/>
    </location>
</feature>
<organism evidence="17 18">
    <name type="scientific">Cupriavidus gilardii J11</name>
    <dbReference type="NCBI Taxonomy" id="936133"/>
    <lineage>
        <taxon>Bacteria</taxon>
        <taxon>Pseudomonadati</taxon>
        <taxon>Pseudomonadota</taxon>
        <taxon>Betaproteobacteria</taxon>
        <taxon>Burkholderiales</taxon>
        <taxon>Burkholderiaceae</taxon>
        <taxon>Cupriavidus</taxon>
    </lineage>
</organism>
<dbReference type="Gene3D" id="1.10.3810.10">
    <property type="entry name" value="Biosynthetic peptidoglycan transglycosylase-like"/>
    <property type="match status" value="1"/>
</dbReference>
<evidence type="ECO:0000256" key="4">
    <source>
        <dbReference type="ARBA" id="ARBA00022645"/>
    </source>
</evidence>
<dbReference type="InterPro" id="IPR011815">
    <property type="entry name" value="PBP_1c"/>
</dbReference>
<comment type="similarity">
    <text evidence="3">In the N-terminal section; belongs to the glycosyltransferase 51 family.</text>
</comment>
<dbReference type="NCBIfam" id="TIGR02073">
    <property type="entry name" value="PBP_1c"/>
    <property type="match status" value="1"/>
</dbReference>
<keyword evidence="13" id="KW-0732">Signal</keyword>
<keyword evidence="8" id="KW-0378">Hydrolase</keyword>
<dbReference type="GO" id="GO:0006508">
    <property type="term" value="P:proteolysis"/>
    <property type="evidence" value="ECO:0007669"/>
    <property type="project" value="UniProtKB-KW"/>
</dbReference>
<evidence type="ECO:0000256" key="12">
    <source>
        <dbReference type="SAM" id="MobiDB-lite"/>
    </source>
</evidence>
<dbReference type="UniPathway" id="UPA00219"/>
<dbReference type="EC" id="2.4.99.28" evidence="10"/>
<evidence type="ECO:0000259" key="14">
    <source>
        <dbReference type="Pfam" id="PF00905"/>
    </source>
</evidence>
<keyword evidence="9" id="KW-0511">Multifunctional enzyme</keyword>
<comment type="catalytic activity">
    <reaction evidence="11">
        <text>[GlcNAc-(1-&gt;4)-Mur2Ac(oyl-L-Ala-gamma-D-Glu-L-Lys-D-Ala-D-Ala)](n)-di-trans,octa-cis-undecaprenyl diphosphate + beta-D-GlcNAc-(1-&gt;4)-Mur2Ac(oyl-L-Ala-gamma-D-Glu-L-Lys-D-Ala-D-Ala)-di-trans,octa-cis-undecaprenyl diphosphate = [GlcNAc-(1-&gt;4)-Mur2Ac(oyl-L-Ala-gamma-D-Glu-L-Lys-D-Ala-D-Ala)](n+1)-di-trans,octa-cis-undecaprenyl diphosphate + di-trans,octa-cis-undecaprenyl diphosphate + H(+)</text>
        <dbReference type="Rhea" id="RHEA:23708"/>
        <dbReference type="Rhea" id="RHEA-COMP:9602"/>
        <dbReference type="Rhea" id="RHEA-COMP:9603"/>
        <dbReference type="ChEBI" id="CHEBI:15378"/>
        <dbReference type="ChEBI" id="CHEBI:58405"/>
        <dbReference type="ChEBI" id="CHEBI:60033"/>
        <dbReference type="ChEBI" id="CHEBI:78435"/>
        <dbReference type="EC" id="2.4.99.28"/>
    </reaction>
</comment>
<dbReference type="InterPro" id="IPR036950">
    <property type="entry name" value="PBP_transglycosylase"/>
</dbReference>
<protein>
    <recommendedName>
        <fullName evidence="10">peptidoglycan glycosyltransferase</fullName>
        <ecNumber evidence="10">2.4.99.28</ecNumber>
    </recommendedName>
</protein>
<dbReference type="InterPro" id="IPR012338">
    <property type="entry name" value="Beta-lactam/transpept-like"/>
</dbReference>
<feature type="domain" description="Penicillin-binding C-terminal" evidence="16">
    <location>
        <begin position="661"/>
        <end position="740"/>
    </location>
</feature>
<keyword evidence="18" id="KW-1185">Reference proteome</keyword>
<evidence type="ECO:0000256" key="13">
    <source>
        <dbReference type="SAM" id="SignalP"/>
    </source>
</evidence>
<keyword evidence="6" id="KW-0328">Glycosyltransferase</keyword>
<evidence type="ECO:0000256" key="5">
    <source>
        <dbReference type="ARBA" id="ARBA00022670"/>
    </source>
</evidence>
<dbReference type="GO" id="GO:0008658">
    <property type="term" value="F:penicillin binding"/>
    <property type="evidence" value="ECO:0007669"/>
    <property type="project" value="InterPro"/>
</dbReference>
<dbReference type="GO" id="GO:0008955">
    <property type="term" value="F:peptidoglycan glycosyltransferase activity"/>
    <property type="evidence" value="ECO:0007669"/>
    <property type="project" value="UniProtKB-EC"/>
</dbReference>